<dbReference type="SMART" id="SM00181">
    <property type="entry name" value="EGF"/>
    <property type="match status" value="11"/>
</dbReference>
<protein>
    <recommendedName>
        <fullName evidence="2">EGF-like domain-containing protein</fullName>
    </recommendedName>
</protein>
<dbReference type="Proteomes" id="UP000030693">
    <property type="component" value="Unassembled WGS sequence"/>
</dbReference>
<feature type="domain" description="EGF-like" evidence="2">
    <location>
        <begin position="637"/>
        <end position="678"/>
    </location>
</feature>
<reference evidence="3" key="1">
    <citation type="submission" date="2013-04" db="EMBL/GenBank/DDBJ databases">
        <title>The Genome Sequence of Fonticula alba ATCC 38817.</title>
        <authorList>
            <consortium name="The Broad Institute Genomics Platform"/>
            <person name="Russ C."/>
            <person name="Cuomo C."/>
            <person name="Burger G."/>
            <person name="Gray M.W."/>
            <person name="Holland P.W.H."/>
            <person name="King N."/>
            <person name="Lang F.B.F."/>
            <person name="Roger A.J."/>
            <person name="Ruiz-Trillo I."/>
            <person name="Brown M."/>
            <person name="Walker B."/>
            <person name="Young S."/>
            <person name="Zeng Q."/>
            <person name="Gargeya S."/>
            <person name="Fitzgerald M."/>
            <person name="Haas B."/>
            <person name="Abouelleil A."/>
            <person name="Allen A.W."/>
            <person name="Alvarado L."/>
            <person name="Arachchi H.M."/>
            <person name="Berlin A.M."/>
            <person name="Chapman S.B."/>
            <person name="Gainer-Dewar J."/>
            <person name="Goldberg J."/>
            <person name="Griggs A."/>
            <person name="Gujja S."/>
            <person name="Hansen M."/>
            <person name="Howarth C."/>
            <person name="Imamovic A."/>
            <person name="Ireland A."/>
            <person name="Larimer J."/>
            <person name="McCowan C."/>
            <person name="Murphy C."/>
            <person name="Pearson M."/>
            <person name="Poon T.W."/>
            <person name="Priest M."/>
            <person name="Roberts A."/>
            <person name="Saif S."/>
            <person name="Shea T."/>
            <person name="Sisk P."/>
            <person name="Sykes S."/>
            <person name="Wortman J."/>
            <person name="Nusbaum C."/>
            <person name="Birren B."/>
        </authorList>
    </citation>
    <scope>NUCLEOTIDE SEQUENCE [LARGE SCALE GENOMIC DNA]</scope>
    <source>
        <strain evidence="3">ATCC 38817</strain>
    </source>
</reference>
<dbReference type="RefSeq" id="XP_009495399.1">
    <property type="nucleotide sequence ID" value="XM_009497124.1"/>
</dbReference>
<dbReference type="SUPFAM" id="SSF57184">
    <property type="entry name" value="Growth factor receptor domain"/>
    <property type="match status" value="8"/>
</dbReference>
<feature type="domain" description="EGF-like" evidence="2">
    <location>
        <begin position="1258"/>
        <end position="1300"/>
    </location>
</feature>
<dbReference type="OrthoDB" id="19903at2759"/>
<dbReference type="OMA" id="DDASPCC"/>
<dbReference type="PANTHER" id="PTHR15332:SF175">
    <property type="entry name" value="PROPROTEIN CONVERTASE SUBTILISIN_KEXIN TYPE 5-LIKE"/>
    <property type="match status" value="1"/>
</dbReference>
<feature type="domain" description="EGF-like" evidence="2">
    <location>
        <begin position="764"/>
        <end position="799"/>
    </location>
</feature>
<feature type="domain" description="EGF-like" evidence="2">
    <location>
        <begin position="1209"/>
        <end position="1240"/>
    </location>
</feature>
<name>A0A058Z786_FONAL</name>
<dbReference type="Gene3D" id="2.10.220.10">
    <property type="entry name" value="Hormone Receptor, Insulin-like Growth Factor Receptor 1, Chain A, domain 2"/>
    <property type="match status" value="11"/>
</dbReference>
<feature type="domain" description="EGF-like" evidence="2">
    <location>
        <begin position="1062"/>
        <end position="1103"/>
    </location>
</feature>
<dbReference type="PANTHER" id="PTHR15332">
    <property type="entry name" value="PROPROTEIN CONVERTASE SUBTILISIN_KEXIN TYPE 5-LIKE"/>
    <property type="match status" value="1"/>
</dbReference>
<feature type="region of interest" description="Disordered" evidence="1">
    <location>
        <begin position="1463"/>
        <end position="1484"/>
    </location>
</feature>
<dbReference type="CDD" id="cd00064">
    <property type="entry name" value="FU"/>
    <property type="match status" value="6"/>
</dbReference>
<sequence length="1484" mass="149649">MLLQCVTRSAPWPGGLSIHDIMAAVLADHRPDAGALPGAGPFANAGDLVRAAWQADPARRPSATAFRQQCAMYFVAAGGLDACASCDIDHCKACVGQTCLVCVDGFLLQAGACVLDCLGRDTFAGGRCLPRPGERPVHIGTAVHPTALPSRVMARTRMRPGPTGPVISAESLANTDRVMLLPEDDSGFVLLAAIQPDGQIAVDSTPITELAGHGFRSFVELGPFDTSDGTTLIGVGCTDDGGVVSVRYACRLPDPGASASAGESDTCQLGFQAYEWLILPGGGDQCETLAALADGRSVSAEFYGRSRQRWAYWLVVESDEPRLLQDWEYVGAEYHPAVFPLPPGLAAGPDSTWVLAAGPEGTALNPLRMVASRDPRATGASLTFGRRALDQHGAHLRAVFLPTPSRGGHTGEVVLAGIRPGFDEELVFEAQHVPLGMLAHGRTRDIPTYTVELGHLPEPETYGPDVEYTLLAVELAQLPGYPSALVLLTHAHIAVAPLHCPEEEAPVPACYLLRASVMPLSVRSQTFFHPGMVVALAIPPAVPGAVPLASGPPVVADFLLTGLALDDPLQVTLAAVFCPDGTFPPDCLPCDEVCATCRGPGLMDCSRCRLSLPGVSDACVSACPEGTLADLDAGTCECADPGCAECHPTGPGGAYRCTTCAPGFAQDLAAPGGGLVCSACHAACSQCLAPDSAAACTQCSPAGGFLQPGTNTCRSTCPAGFRADVESGRCVACMAGCQACQAADQCTACADGYFLDDAQNRCLACHASCAKCHRAGACAVCQPGLVFLSPNPLADALCGSACAPGEYRAQWRCMDCGPSCALCAGGPDSCQVCAAEYRWLGAPPAAGATAPCTDCPAGCTSCDAAGRCLTCSQGLFLAPDGTCAAGCPAGHFADDLDGSCQACAIQCARCTGDRADQCTDCAAGLTLSPVDGGPAGTCDSACPEGQYFDWPSSGCMPCDPACAACSGPSDHECWSCPAGQTDVLQGGECVLACAAGHVAVARRCLPCHGSCAACTGTRSTECTSCPGGLLALPAGSPAGRCVAGCPVGYHTAPDGCSKCGDHCSSCPGQPAVCALCERGWLLDAPECVAGCPAGASGLGGMCVACDGTCLGCFGPGPSQCSSCPQERAFMLDGACMGACPSGTFPLAGQCLPCHGTCGECFGPGHQECIACPGGQLLTAHGACMDACPSGQYVAQAPGSPPGPTPVCQLCHGSCSECAGPTDAQCTGCPAERFLHAGACLGACPAGTFGCLETASCPGCPAGCAACQPAPAGGPPGAGCTAQCTACLPGFVHSPGRGTCVEACPAGEFLPAGADTCQPCHHSCGACTGDGSACTACAAADAWLDFAQGTCVDACPGPGMGAVDFGPGASPRRVCLPCPAHCEACPVPEPAAAGMAPCWETDGRALACPTVGSCGRCAPVMLLLPASAPGRPADQCVPSCPDGFFPDSVGSRCVPCHATCSRCSGPSADECEGHAPPRSKLPLGT</sequence>
<evidence type="ECO:0000259" key="2">
    <source>
        <dbReference type="SMART" id="SM00181"/>
    </source>
</evidence>
<evidence type="ECO:0000256" key="1">
    <source>
        <dbReference type="SAM" id="MobiDB-lite"/>
    </source>
</evidence>
<feature type="domain" description="EGF-like" evidence="2">
    <location>
        <begin position="679"/>
        <end position="731"/>
    </location>
</feature>
<dbReference type="EMBL" id="KB932205">
    <property type="protein sequence ID" value="KCV69793.1"/>
    <property type="molecule type" value="Genomic_DNA"/>
</dbReference>
<evidence type="ECO:0000313" key="3">
    <source>
        <dbReference type="EMBL" id="KCV69793.1"/>
    </source>
</evidence>
<dbReference type="InterPro" id="IPR009030">
    <property type="entry name" value="Growth_fac_rcpt_cys_sf"/>
</dbReference>
<feature type="domain" description="EGF-like" evidence="2">
    <location>
        <begin position="85"/>
        <end position="114"/>
    </location>
</feature>
<organism evidence="3">
    <name type="scientific">Fonticula alba</name>
    <name type="common">Slime mold</name>
    <dbReference type="NCBI Taxonomy" id="691883"/>
    <lineage>
        <taxon>Eukaryota</taxon>
        <taxon>Rotosphaerida</taxon>
        <taxon>Fonticulaceae</taxon>
        <taxon>Fonticula</taxon>
    </lineage>
</organism>
<feature type="domain" description="EGF-like" evidence="2">
    <location>
        <begin position="732"/>
        <end position="763"/>
    </location>
</feature>
<keyword evidence="4" id="KW-1185">Reference proteome</keyword>
<dbReference type="InterPro" id="IPR006212">
    <property type="entry name" value="Furin_repeat"/>
</dbReference>
<feature type="domain" description="EGF-like" evidence="2">
    <location>
        <begin position="957"/>
        <end position="990"/>
    </location>
</feature>
<accession>A0A058Z786</accession>
<feature type="domain" description="EGF-like" evidence="2">
    <location>
        <begin position="1006"/>
        <end position="1042"/>
    </location>
</feature>
<evidence type="ECO:0000313" key="4">
    <source>
        <dbReference type="Proteomes" id="UP000030693"/>
    </source>
</evidence>
<gene>
    <name evidence="3" type="ORF">H696_03238</name>
</gene>
<dbReference type="InterPro" id="IPR000742">
    <property type="entry name" value="EGF"/>
</dbReference>
<feature type="domain" description="EGF-like" evidence="2">
    <location>
        <begin position="902"/>
        <end position="939"/>
    </location>
</feature>
<proteinExistence type="predicted"/>
<dbReference type="eggNOG" id="KOG3525">
    <property type="taxonomic scope" value="Eukaryota"/>
</dbReference>
<dbReference type="SMART" id="SM00261">
    <property type="entry name" value="FU"/>
    <property type="match status" value="18"/>
</dbReference>
<dbReference type="GeneID" id="20527963"/>